<evidence type="ECO:0000256" key="1">
    <source>
        <dbReference type="SAM" id="MobiDB-lite"/>
    </source>
</evidence>
<evidence type="ECO:0000313" key="2">
    <source>
        <dbReference type="EMBL" id="GFT91349.1"/>
    </source>
</evidence>
<keyword evidence="3" id="KW-1185">Reference proteome</keyword>
<feature type="compositionally biased region" description="Basic and acidic residues" evidence="1">
    <location>
        <begin position="74"/>
        <end position="89"/>
    </location>
</feature>
<protein>
    <submittedName>
        <fullName evidence="2">Uncharacterized protein</fullName>
    </submittedName>
</protein>
<comment type="caution">
    <text evidence="2">The sequence shown here is derived from an EMBL/GenBank/DDBJ whole genome shotgun (WGS) entry which is preliminary data.</text>
</comment>
<gene>
    <name evidence="2" type="ORF">NPIL_238121</name>
</gene>
<accession>A0A8X6PV24</accession>
<name>A0A8X6PV24_NEPPI</name>
<dbReference type="Proteomes" id="UP000887013">
    <property type="component" value="Unassembled WGS sequence"/>
</dbReference>
<proteinExistence type="predicted"/>
<dbReference type="AlphaFoldDB" id="A0A8X6PV24"/>
<evidence type="ECO:0000313" key="3">
    <source>
        <dbReference type="Proteomes" id="UP000887013"/>
    </source>
</evidence>
<sequence>MAREPLQLDLIHEASTLINSHSFAQSVKSGFHILGFTWGVWGEARVMRSQTKRPLERGMTDLIIVDTPRPRKTNSSEESEKERKLRADSRNSNAIWKRKYLFPQKIKERKGNKVWNPLNLILSPYKFWHLPFPLSEGLRDSHQF</sequence>
<reference evidence="2" key="1">
    <citation type="submission" date="2020-08" db="EMBL/GenBank/DDBJ databases">
        <title>Multicomponent nature underlies the extraordinary mechanical properties of spider dragline silk.</title>
        <authorList>
            <person name="Kono N."/>
            <person name="Nakamura H."/>
            <person name="Mori M."/>
            <person name="Yoshida Y."/>
            <person name="Ohtoshi R."/>
            <person name="Malay A.D."/>
            <person name="Moran D.A.P."/>
            <person name="Tomita M."/>
            <person name="Numata K."/>
            <person name="Arakawa K."/>
        </authorList>
    </citation>
    <scope>NUCLEOTIDE SEQUENCE</scope>
</reference>
<organism evidence="2 3">
    <name type="scientific">Nephila pilipes</name>
    <name type="common">Giant wood spider</name>
    <name type="synonym">Nephila maculata</name>
    <dbReference type="NCBI Taxonomy" id="299642"/>
    <lineage>
        <taxon>Eukaryota</taxon>
        <taxon>Metazoa</taxon>
        <taxon>Ecdysozoa</taxon>
        <taxon>Arthropoda</taxon>
        <taxon>Chelicerata</taxon>
        <taxon>Arachnida</taxon>
        <taxon>Araneae</taxon>
        <taxon>Araneomorphae</taxon>
        <taxon>Entelegynae</taxon>
        <taxon>Araneoidea</taxon>
        <taxon>Nephilidae</taxon>
        <taxon>Nephila</taxon>
    </lineage>
</organism>
<dbReference type="EMBL" id="BMAW01025201">
    <property type="protein sequence ID" value="GFT91349.1"/>
    <property type="molecule type" value="Genomic_DNA"/>
</dbReference>
<feature type="region of interest" description="Disordered" evidence="1">
    <location>
        <begin position="59"/>
        <end position="89"/>
    </location>
</feature>